<proteinExistence type="predicted"/>
<gene>
    <name evidence="2" type="ORF">MNOR_LOCUS11971</name>
</gene>
<keyword evidence="3" id="KW-1185">Reference proteome</keyword>
<dbReference type="SMART" id="SM00969">
    <property type="entry name" value="SOCS_box"/>
    <property type="match status" value="1"/>
</dbReference>
<dbReference type="EMBL" id="CAXKWB010006412">
    <property type="protein sequence ID" value="CAL4082702.1"/>
    <property type="molecule type" value="Genomic_DNA"/>
</dbReference>
<protein>
    <recommendedName>
        <fullName evidence="1">SOCS box domain-containing protein</fullName>
    </recommendedName>
</protein>
<comment type="caution">
    <text evidence="2">The sequence shown here is derived from an EMBL/GenBank/DDBJ whole genome shotgun (WGS) entry which is preliminary data.</text>
</comment>
<dbReference type="AlphaFoldDB" id="A0AAV2QH15"/>
<dbReference type="InterPro" id="IPR001496">
    <property type="entry name" value="SOCS_box"/>
</dbReference>
<dbReference type="Pfam" id="PF07525">
    <property type="entry name" value="SOCS_box"/>
    <property type="match status" value="1"/>
</dbReference>
<evidence type="ECO:0000259" key="1">
    <source>
        <dbReference type="SMART" id="SM00969"/>
    </source>
</evidence>
<reference evidence="2 3" key="1">
    <citation type="submission" date="2024-05" db="EMBL/GenBank/DDBJ databases">
        <authorList>
            <person name="Wallberg A."/>
        </authorList>
    </citation>
    <scope>NUCLEOTIDE SEQUENCE [LARGE SCALE GENOMIC DNA]</scope>
</reference>
<name>A0AAV2QH15_MEGNR</name>
<accession>A0AAV2QH15</accession>
<feature type="non-terminal residue" evidence="2">
    <location>
        <position position="1"/>
    </location>
</feature>
<feature type="domain" description="SOCS box" evidence="1">
    <location>
        <begin position="114"/>
        <end position="155"/>
    </location>
</feature>
<evidence type="ECO:0000313" key="3">
    <source>
        <dbReference type="Proteomes" id="UP001497623"/>
    </source>
</evidence>
<organism evidence="2 3">
    <name type="scientific">Meganyctiphanes norvegica</name>
    <name type="common">Northern krill</name>
    <name type="synonym">Thysanopoda norvegica</name>
    <dbReference type="NCBI Taxonomy" id="48144"/>
    <lineage>
        <taxon>Eukaryota</taxon>
        <taxon>Metazoa</taxon>
        <taxon>Ecdysozoa</taxon>
        <taxon>Arthropoda</taxon>
        <taxon>Crustacea</taxon>
        <taxon>Multicrustacea</taxon>
        <taxon>Malacostraca</taxon>
        <taxon>Eumalacostraca</taxon>
        <taxon>Eucarida</taxon>
        <taxon>Euphausiacea</taxon>
        <taxon>Euphausiidae</taxon>
        <taxon>Meganyctiphanes</taxon>
    </lineage>
</organism>
<dbReference type="Proteomes" id="UP001497623">
    <property type="component" value="Unassembled WGS sequence"/>
</dbReference>
<evidence type="ECO:0000313" key="2">
    <source>
        <dbReference type="EMBL" id="CAL4082702.1"/>
    </source>
</evidence>
<sequence>DGVYMAIASLISKLDRQVRENESSTTQPADNSNVESKLLICANKYSSDAHLYSSTNSQQENLLMRAGNSPVGTCLRYLLRAVPHVPASFLRDHSSECSSGDVTSLLPRTVCTDPPSLCQLARASLRITLRTHAKLPQAIYLLQIPNPLKDYLNLLTD</sequence>